<accession>A0A4C1TMB7</accession>
<dbReference type="AlphaFoldDB" id="A0A4C1TMB7"/>
<gene>
    <name evidence="1" type="ORF">EVAR_7797_1</name>
</gene>
<evidence type="ECO:0000313" key="2">
    <source>
        <dbReference type="Proteomes" id="UP000299102"/>
    </source>
</evidence>
<dbReference type="EMBL" id="BGZK01000064">
    <property type="protein sequence ID" value="GBP14528.1"/>
    <property type="molecule type" value="Genomic_DNA"/>
</dbReference>
<proteinExistence type="predicted"/>
<dbReference type="Proteomes" id="UP000299102">
    <property type="component" value="Unassembled WGS sequence"/>
</dbReference>
<comment type="caution">
    <text evidence="1">The sequence shown here is derived from an EMBL/GenBank/DDBJ whole genome shotgun (WGS) entry which is preliminary data.</text>
</comment>
<keyword evidence="2" id="KW-1185">Reference proteome</keyword>
<evidence type="ECO:0000313" key="1">
    <source>
        <dbReference type="EMBL" id="GBP14528.1"/>
    </source>
</evidence>
<name>A0A4C1TMB7_EUMVA</name>
<reference evidence="1 2" key="1">
    <citation type="journal article" date="2019" name="Commun. Biol.">
        <title>The bagworm genome reveals a unique fibroin gene that provides high tensile strength.</title>
        <authorList>
            <person name="Kono N."/>
            <person name="Nakamura H."/>
            <person name="Ohtoshi R."/>
            <person name="Tomita M."/>
            <person name="Numata K."/>
            <person name="Arakawa K."/>
        </authorList>
    </citation>
    <scope>NUCLEOTIDE SEQUENCE [LARGE SCALE GENOMIC DNA]</scope>
</reference>
<sequence length="121" mass="13973">MRDRRRLELLERTTRRYDVCVYVIDNVVVVDTLGISNTARGFRHDVSVALSYIERDKAPPYIRDPLMRKVNKSRRSLPAANRDVMVSRAPALSLQTAARSDITLCTPEQGYRKNFSLFEEN</sequence>
<protein>
    <submittedName>
        <fullName evidence="1">Uncharacterized protein</fullName>
    </submittedName>
</protein>
<organism evidence="1 2">
    <name type="scientific">Eumeta variegata</name>
    <name type="common">Bagworm moth</name>
    <name type="synonym">Eumeta japonica</name>
    <dbReference type="NCBI Taxonomy" id="151549"/>
    <lineage>
        <taxon>Eukaryota</taxon>
        <taxon>Metazoa</taxon>
        <taxon>Ecdysozoa</taxon>
        <taxon>Arthropoda</taxon>
        <taxon>Hexapoda</taxon>
        <taxon>Insecta</taxon>
        <taxon>Pterygota</taxon>
        <taxon>Neoptera</taxon>
        <taxon>Endopterygota</taxon>
        <taxon>Lepidoptera</taxon>
        <taxon>Glossata</taxon>
        <taxon>Ditrysia</taxon>
        <taxon>Tineoidea</taxon>
        <taxon>Psychidae</taxon>
        <taxon>Oiketicinae</taxon>
        <taxon>Eumeta</taxon>
    </lineage>
</organism>